<feature type="compositionally biased region" description="Low complexity" evidence="1">
    <location>
        <begin position="797"/>
        <end position="809"/>
    </location>
</feature>
<reference evidence="2" key="3">
    <citation type="submission" date="2025-09" db="UniProtKB">
        <authorList>
            <consortium name="Ensembl"/>
        </authorList>
    </citation>
    <scope>IDENTIFICATION</scope>
</reference>
<organism evidence="2 3">
    <name type="scientific">Erpetoichthys calabaricus</name>
    <name type="common">Rope fish</name>
    <name type="synonym">Calamoichthys calabaricus</name>
    <dbReference type="NCBI Taxonomy" id="27687"/>
    <lineage>
        <taxon>Eukaryota</taxon>
        <taxon>Metazoa</taxon>
        <taxon>Chordata</taxon>
        <taxon>Craniata</taxon>
        <taxon>Vertebrata</taxon>
        <taxon>Euteleostomi</taxon>
        <taxon>Actinopterygii</taxon>
        <taxon>Polypteriformes</taxon>
        <taxon>Polypteridae</taxon>
        <taxon>Erpetoichthys</taxon>
    </lineage>
</organism>
<feature type="region of interest" description="Disordered" evidence="1">
    <location>
        <begin position="777"/>
        <end position="809"/>
    </location>
</feature>
<feature type="region of interest" description="Disordered" evidence="1">
    <location>
        <begin position="833"/>
        <end position="971"/>
    </location>
</feature>
<dbReference type="PANTHER" id="PTHR14931">
    <property type="entry name" value="GENE 340-RELATED"/>
    <property type="match status" value="1"/>
</dbReference>
<feature type="region of interest" description="Disordered" evidence="1">
    <location>
        <begin position="310"/>
        <end position="368"/>
    </location>
</feature>
<evidence type="ECO:0000313" key="3">
    <source>
        <dbReference type="Proteomes" id="UP000694620"/>
    </source>
</evidence>
<feature type="compositionally biased region" description="Basic residues" evidence="1">
    <location>
        <begin position="862"/>
        <end position="875"/>
    </location>
</feature>
<feature type="region of interest" description="Disordered" evidence="1">
    <location>
        <begin position="1006"/>
        <end position="1049"/>
    </location>
</feature>
<dbReference type="AlphaFoldDB" id="A0A8C4RJK1"/>
<sequence>MFSQCSVDQPSPSDASPNLKPLLSSQVERVQGGATLHKLEARTSLTSQAANIVNTHLQIPEMDTCYIDGNLNDLQHSLDTSSCLSTNSALENLGAVLSLTNQSLHNFHLEKKHSSGDTKDLILESNPSERATKASFQKSTSPVLTKTVRKNSNSGHYLRPRNSLYQIVNDLDNQCDIVYISKHITECQLEPKKSVSLRENARKSTRGHRCNEEYWELKTVRTLVQKSVANGKGNWPPLIPESINLVTPKQPQSVPESDPLTNSLFLLSLEEEIKEVTGLPLSLEKEMQEATVQPLLLEKQAEKEVTDRPLLFKEKLDETTGQSLSHEEGPSARLLFPPEEEKELTTGQLSLSEEEMGQATSQLLLPPEDVVTTTPVLLKDHSFSPHDSESVGTLDIQLQVGNSSEMQKPEVVLNDYSLPPIKGNTENESAQKCSQNNLSYVFKNEDIDDVSVDFTKKRQDQLEETEEKKAQNAKNLNPKKRSRKVFEISDRSLRSQHQALIPIAISKMKNVLPGTHTVSCLEINASQSSRAKRPCRMVNIKSPKVVNLEINNCIEDVSDDGAQKAIPLSQVQTSTERKVDIPDESENLKEYFCKRPSQVLESLVEEENQDLLTSLNAKYEKVHKGWVQLEREVQPSPKPKSKADRLKEIWKSKRRIRRSKALEQQKLSPVQMLFMKTFSFANICRWFLETTETRSLVIVKKINTRLASETQPFFHNPSSIVTSSSNTTFTSLQAERLKKHLKKFAMASPAKNNLKTLKQLAKSRQLNGQINCQNETITATRISTKPRANPIPTTGTARKQSQASKSPASARILRKYSNIRGKLQVSHHVLKTETSAGPLSKTGSPKSLVSQKPSSRSEGLCRKRLLPQKEKKKKQDKTVNKIKSSTLNRKKTESSLNTEKGTKSRSKRLIILSNKSNSKKLKKPLAHPGAVPKVKKNSTVSSASRSKGKSKVAEASLPKAHKGAVNRKKPQAQRRMILKMAGVHGRNKSTKAVRLVKVLSQQTKVASNTGRTQKKLKVVAKKSSVPLARKRGKELKSVQAKRIKRSNAN</sequence>
<reference evidence="2" key="2">
    <citation type="submission" date="2025-08" db="UniProtKB">
        <authorList>
            <consortium name="Ensembl"/>
        </authorList>
    </citation>
    <scope>IDENTIFICATION</scope>
</reference>
<reference evidence="2" key="1">
    <citation type="submission" date="2021-06" db="EMBL/GenBank/DDBJ databases">
        <authorList>
            <consortium name="Wellcome Sanger Institute Data Sharing"/>
        </authorList>
    </citation>
    <scope>NUCLEOTIDE SEQUENCE [LARGE SCALE GENOMIC DNA]</scope>
</reference>
<keyword evidence="3" id="KW-1185">Reference proteome</keyword>
<evidence type="ECO:0000313" key="2">
    <source>
        <dbReference type="Ensembl" id="ENSECRP00000002914.1"/>
    </source>
</evidence>
<name>A0A8C4RJK1_ERPCA</name>
<protein>
    <submittedName>
        <fullName evidence="2">Uncharacterized protein</fullName>
    </submittedName>
</protein>
<accession>A0A8C4RJK1</accession>
<feature type="region of interest" description="Disordered" evidence="1">
    <location>
        <begin position="463"/>
        <end position="483"/>
    </location>
</feature>
<dbReference type="Ensembl" id="ENSECRT00000002962.1">
    <property type="protein sequence ID" value="ENSECRP00000002914.1"/>
    <property type="gene ID" value="ENSECRG00000001996.1"/>
</dbReference>
<feature type="compositionally biased region" description="Basic residues" evidence="1">
    <location>
        <begin position="959"/>
        <end position="971"/>
    </location>
</feature>
<dbReference type="GeneTree" id="ENSGT00940000154965"/>
<dbReference type="InterPro" id="IPR028104">
    <property type="entry name" value="DUF4553"/>
</dbReference>
<proteinExistence type="predicted"/>
<dbReference type="Pfam" id="PF15090">
    <property type="entry name" value="DUF4553"/>
    <property type="match status" value="1"/>
</dbReference>
<feature type="compositionally biased region" description="Polar residues" evidence="1">
    <location>
        <begin position="833"/>
        <end position="857"/>
    </location>
</feature>
<dbReference type="PANTHER" id="PTHR14931:SF2">
    <property type="entry name" value="LIGAND DEPENDENT NUCLEAR RECEPTOR COREPRESSOR"/>
    <property type="match status" value="1"/>
</dbReference>
<feature type="compositionally biased region" description="Basic residues" evidence="1">
    <location>
        <begin position="1028"/>
        <end position="1049"/>
    </location>
</feature>
<dbReference type="Proteomes" id="UP000694620">
    <property type="component" value="Chromosome 2"/>
</dbReference>
<evidence type="ECO:0000256" key="1">
    <source>
        <dbReference type="SAM" id="MobiDB-lite"/>
    </source>
</evidence>